<dbReference type="EMBL" id="QZWG01000013">
    <property type="protein sequence ID" value="RZB70720.1"/>
    <property type="molecule type" value="Genomic_DNA"/>
</dbReference>
<dbReference type="InterPro" id="IPR036691">
    <property type="entry name" value="Endo/exonu/phosph_ase_sf"/>
</dbReference>
<dbReference type="InterPro" id="IPR026960">
    <property type="entry name" value="RVT-Znf"/>
</dbReference>
<evidence type="ECO:0000259" key="1">
    <source>
        <dbReference type="PROSITE" id="PS50878"/>
    </source>
</evidence>
<dbReference type="Pfam" id="PF00078">
    <property type="entry name" value="RVT_1"/>
    <property type="match status" value="1"/>
</dbReference>
<feature type="domain" description="Reverse transcriptase" evidence="1">
    <location>
        <begin position="439"/>
        <end position="717"/>
    </location>
</feature>
<dbReference type="GO" id="GO:0003824">
    <property type="term" value="F:catalytic activity"/>
    <property type="evidence" value="ECO:0007669"/>
    <property type="project" value="InterPro"/>
</dbReference>
<dbReference type="SUPFAM" id="SSF56672">
    <property type="entry name" value="DNA/RNA polymerases"/>
    <property type="match status" value="1"/>
</dbReference>
<comment type="caution">
    <text evidence="2">The sequence shown here is derived from an EMBL/GenBank/DDBJ whole genome shotgun (WGS) entry which is preliminary data.</text>
</comment>
<dbReference type="Pfam" id="PF03372">
    <property type="entry name" value="Exo_endo_phos"/>
    <property type="match status" value="1"/>
</dbReference>
<dbReference type="SUPFAM" id="SSF56219">
    <property type="entry name" value="DNase I-like"/>
    <property type="match status" value="1"/>
</dbReference>
<dbReference type="PANTHER" id="PTHR33116">
    <property type="entry name" value="REVERSE TRANSCRIPTASE ZINC-BINDING DOMAIN-CONTAINING PROTEIN-RELATED-RELATED"/>
    <property type="match status" value="1"/>
</dbReference>
<dbReference type="Gene3D" id="3.60.10.10">
    <property type="entry name" value="Endonuclease/exonuclease/phosphatase"/>
    <property type="match status" value="1"/>
</dbReference>
<protein>
    <submittedName>
        <fullName evidence="2">Transposon TX1 149 kDa protein</fullName>
    </submittedName>
</protein>
<gene>
    <name evidence="2" type="ORF">D0Y65_035613</name>
</gene>
<dbReference type="InterPro" id="IPR043502">
    <property type="entry name" value="DNA/RNA_pol_sf"/>
</dbReference>
<dbReference type="AlphaFoldDB" id="A0A445HAJ0"/>
<dbReference type="CDD" id="cd01650">
    <property type="entry name" value="RT_nLTR_like"/>
    <property type="match status" value="1"/>
</dbReference>
<dbReference type="PANTHER" id="PTHR33116:SF78">
    <property type="entry name" value="OS12G0587133 PROTEIN"/>
    <property type="match status" value="1"/>
</dbReference>
<sequence length="1259" mass="144404">MCQAIWGDSEVSWEMQPTINSAGGILCLWCENSFRLQRKVIGNGFIFLEGDLIREAQQINIIAIYSPCGIHGKRSLWEAVKHLKEAAAGGLWCILGDLNAIRDLEERFGSSQRSISDSSIIEFNNRIHELELLEVPWLGRKFTWIIPNGASRSRLDRCLVSPEWLNRWPASVQMTLARNFSDHCPILLRSKVVDWGPQPFIVLDCWLSDVSFKKVVHQCWNSQLQPGWGGFVLKEKFKNLKMRVKRWNKEEYGDTFNKFKMIESDLNKLEEISSHRQLSSQEDIKRKNLQEALWAVANAHESLLRQKARTRWIKESDCNSRYFHLLMNANRRNNYIKGVRIDGAWCDEPQKVKEEVRNFFFQRFQEADPSRPTLDGIPFQTINQHHSNILVAPFQEEEIKEAIRDCGSHRSPGPDGFNFNFIKQYWELIKPDVLCFLDEFHANGVFPRGSNAYFLALIPKVTDPQILNDYRPISLIWCMYKIVAKLLAKRLKKVMPSIINESQSAFIEGRQLLHSVIIANEVIDEAKRSNRSCLVFKVDFEKEYDSVSWSFLFYMLKRTGFSPLWVKWIEGCVKSASISIFVNGSPTSEFVPQRGLRQGDPLAPFLFNIVAEGLNGLMRRAVEENMYKGYLVGANNVPISILQYADDTIFFGEASMENVEAIKVMLRSFELASGLKINFAKSSFGAFGVSAHWRHLAAKYLNCSLMAFPFVYLGIPIGANPRRGRMWDSIIHKCERKLSNWKQRHITFGGRVTLIQSILTSIPIYFFSFFRIPQSVVAKLVKIQRRFLWGGGRDQKKIAWISWEKVCLSKERGGLGIKDVKAFNIALLGKWKWHLLNHYQELWIKVIESKYGGWRGLEEGDRAASQSIWWRDLKRTVCQSYQGRSIQEGFSWKVGAGHRINFWEDRWISQDVSLAEKYPSEVDLAVNFLGEVEGKIIQEHGEDGWVWTGHPSGIYSAQSAYLMLREGGSTASKDQAYVELWKLKIPSKIAIFAWRLFQDKLPTKSNLLRRQLQLTDASCPFCGGMEEEASHLFFHCSKIRPIWWETTSWLNITSVFPSNPIQHFLQHSFVQVEAYLEHNSDNAGEIVPQKPKKLLSLTKGSRNRPSTKGRTTTFDRTTQVDEAYLSQSSVQWRTTAFDVYNAMEKRARKGSQKRRKRERLGGSLSYVWGSSLDEHRVTSFSSPPSVDECCLVSGVVALTNVRVASRCGLSSPRAGTCVVRATSIKLFVIDLSLACQDNRVLNTTEWLIAFAMLVEAYSS</sequence>
<dbReference type="Pfam" id="PF13966">
    <property type="entry name" value="zf-RVT"/>
    <property type="match status" value="1"/>
</dbReference>
<evidence type="ECO:0000313" key="3">
    <source>
        <dbReference type="Proteomes" id="UP000289340"/>
    </source>
</evidence>
<dbReference type="PROSITE" id="PS50878">
    <property type="entry name" value="RT_POL"/>
    <property type="match status" value="1"/>
</dbReference>
<reference evidence="2 3" key="1">
    <citation type="submission" date="2018-09" db="EMBL/GenBank/DDBJ databases">
        <title>A high-quality reference genome of wild soybean provides a powerful tool to mine soybean genomes.</title>
        <authorList>
            <person name="Xie M."/>
            <person name="Chung C.Y.L."/>
            <person name="Li M.-W."/>
            <person name="Wong F.-L."/>
            <person name="Chan T.-F."/>
            <person name="Lam H.-M."/>
        </authorList>
    </citation>
    <scope>NUCLEOTIDE SEQUENCE [LARGE SCALE GENOMIC DNA]</scope>
    <source>
        <strain evidence="3">cv. W05</strain>
        <tissue evidence="2">Hypocotyl of etiolated seedlings</tissue>
    </source>
</reference>
<organism evidence="2 3">
    <name type="scientific">Glycine soja</name>
    <name type="common">Wild soybean</name>
    <dbReference type="NCBI Taxonomy" id="3848"/>
    <lineage>
        <taxon>Eukaryota</taxon>
        <taxon>Viridiplantae</taxon>
        <taxon>Streptophyta</taxon>
        <taxon>Embryophyta</taxon>
        <taxon>Tracheophyta</taxon>
        <taxon>Spermatophyta</taxon>
        <taxon>Magnoliopsida</taxon>
        <taxon>eudicotyledons</taxon>
        <taxon>Gunneridae</taxon>
        <taxon>Pentapetalae</taxon>
        <taxon>rosids</taxon>
        <taxon>fabids</taxon>
        <taxon>Fabales</taxon>
        <taxon>Fabaceae</taxon>
        <taxon>Papilionoideae</taxon>
        <taxon>50 kb inversion clade</taxon>
        <taxon>NPAAA clade</taxon>
        <taxon>indigoferoid/millettioid clade</taxon>
        <taxon>Phaseoleae</taxon>
        <taxon>Glycine</taxon>
        <taxon>Glycine subgen. Soja</taxon>
    </lineage>
</organism>
<dbReference type="Proteomes" id="UP000289340">
    <property type="component" value="Chromosome 13"/>
</dbReference>
<dbReference type="InterPro" id="IPR000477">
    <property type="entry name" value="RT_dom"/>
</dbReference>
<proteinExistence type="predicted"/>
<dbReference type="InterPro" id="IPR005135">
    <property type="entry name" value="Endo/exonuclease/phosphatase"/>
</dbReference>
<name>A0A445HAJ0_GLYSO</name>
<evidence type="ECO:0000313" key="2">
    <source>
        <dbReference type="EMBL" id="RZB70720.1"/>
    </source>
</evidence>
<keyword evidence="3" id="KW-1185">Reference proteome</keyword>
<accession>A0A445HAJ0</accession>